<evidence type="ECO:0008006" key="4">
    <source>
        <dbReference type="Google" id="ProtNLM"/>
    </source>
</evidence>
<evidence type="ECO:0000256" key="1">
    <source>
        <dbReference type="SAM" id="Phobius"/>
    </source>
</evidence>
<organism evidence="2 3">
    <name type="scientific">Saccharomonospora azurea NA-128</name>
    <dbReference type="NCBI Taxonomy" id="882081"/>
    <lineage>
        <taxon>Bacteria</taxon>
        <taxon>Bacillati</taxon>
        <taxon>Actinomycetota</taxon>
        <taxon>Actinomycetes</taxon>
        <taxon>Pseudonocardiales</taxon>
        <taxon>Pseudonocardiaceae</taxon>
        <taxon>Saccharomonospora</taxon>
    </lineage>
</organism>
<keyword evidence="1" id="KW-0472">Membrane</keyword>
<sequence length="299" mass="31284">MMGNLIKAEFRKTFSLNLWWALAIPAFVASLVFALSWGASVNDFNEFLGSSDAQELAMLLGIDVATMPVGLLSLGRAINIGVFFGVLFGVTALAGEYRNKTISTTFLTAPNRASVLSAKMVTFTVWGLFYGVIAVGAASIGTAITVDSAGLPSAGQWLGIAGAGLLAAILGTLFGVGLGAVWNSVTGPTVFLCLWMLLIENILVLVAFFSAELDWLGGVLPNGALNGIVGAVGAEAFGAIGSSMSAHIDQIDDGLQWGMQFFAGAPGAFSWWASALIFFAWTMLFFGSGWAANQNRDIT</sequence>
<name>H8GBM9_9PSEU</name>
<evidence type="ECO:0000313" key="3">
    <source>
        <dbReference type="Proteomes" id="UP000004705"/>
    </source>
</evidence>
<gene>
    <name evidence="2" type="ORF">SacazDRAFT_01794</name>
</gene>
<reference evidence="2 3" key="1">
    <citation type="journal article" date="2012" name="Stand. Genomic Sci.">
        <title>Genome sequence of the soil bacterium Saccharomonospora azurea type strain (NA-128(T)).</title>
        <authorList>
            <person name="Klenk H.P."/>
            <person name="Held B."/>
            <person name="Lucas S."/>
            <person name="Lapidus A."/>
            <person name="Copeland A."/>
            <person name="Hammon N."/>
            <person name="Pitluck S."/>
            <person name="Goodwin L.A."/>
            <person name="Han C."/>
            <person name="Tapia R."/>
            <person name="Brambilla E.M."/>
            <person name="Potter G."/>
            <person name="Land M."/>
            <person name="Ivanova N."/>
            <person name="Rohde M."/>
            <person name="Goker M."/>
            <person name="Detter J.C."/>
            <person name="Kyrpides N.C."/>
            <person name="Woyke T."/>
        </authorList>
    </citation>
    <scope>NUCLEOTIDE SEQUENCE [LARGE SCALE GENOMIC DNA]</scope>
    <source>
        <strain evidence="2 3">NA-128</strain>
    </source>
</reference>
<dbReference type="HOGENOM" id="CLU_051674_3_1_11"/>
<protein>
    <recommendedName>
        <fullName evidence="4">ABC-type transport system involved in multi-copper enzyme maturation, permease component</fullName>
    </recommendedName>
</protein>
<dbReference type="EMBL" id="CM001466">
    <property type="protein sequence ID" value="EHY88713.1"/>
    <property type="molecule type" value="Genomic_DNA"/>
</dbReference>
<feature type="transmembrane region" description="Helical" evidence="1">
    <location>
        <begin position="157"/>
        <end position="182"/>
    </location>
</feature>
<feature type="transmembrane region" description="Helical" evidence="1">
    <location>
        <begin position="269"/>
        <end position="292"/>
    </location>
</feature>
<feature type="transmembrane region" description="Helical" evidence="1">
    <location>
        <begin position="116"/>
        <end position="145"/>
    </location>
</feature>
<keyword evidence="1" id="KW-0812">Transmembrane</keyword>
<proteinExistence type="predicted"/>
<dbReference type="Proteomes" id="UP000004705">
    <property type="component" value="Chromosome"/>
</dbReference>
<feature type="transmembrane region" description="Helical" evidence="1">
    <location>
        <begin position="77"/>
        <end position="95"/>
    </location>
</feature>
<dbReference type="AlphaFoldDB" id="H8GBM9"/>
<accession>H8GBM9</accession>
<keyword evidence="3" id="KW-1185">Reference proteome</keyword>
<evidence type="ECO:0000313" key="2">
    <source>
        <dbReference type="EMBL" id="EHY88713.1"/>
    </source>
</evidence>
<feature type="transmembrane region" description="Helical" evidence="1">
    <location>
        <begin position="189"/>
        <end position="211"/>
    </location>
</feature>
<keyword evidence="1" id="KW-1133">Transmembrane helix</keyword>